<keyword evidence="4 8" id="KW-0812">Transmembrane</keyword>
<feature type="transmembrane region" description="Helical" evidence="8">
    <location>
        <begin position="112"/>
        <end position="131"/>
    </location>
</feature>
<feature type="binding site" evidence="7">
    <location>
        <position position="196"/>
    </location>
    <ligand>
        <name>Zn(2+)</name>
        <dbReference type="ChEBI" id="CHEBI:29105"/>
    </ligand>
</feature>
<dbReference type="AlphaFoldDB" id="A0A3R8RZY4"/>
<organism evidence="9 10">
    <name type="scientific">Maribacter algicola</name>
    <dbReference type="NCBI Taxonomy" id="2498892"/>
    <lineage>
        <taxon>Bacteria</taxon>
        <taxon>Pseudomonadati</taxon>
        <taxon>Bacteroidota</taxon>
        <taxon>Flavobacteriia</taxon>
        <taxon>Flavobacteriales</taxon>
        <taxon>Flavobacteriaceae</taxon>
        <taxon>Maribacter</taxon>
    </lineage>
</organism>
<accession>A0A3R8RZY4</accession>
<keyword evidence="10" id="KW-1185">Reference proteome</keyword>
<comment type="similarity">
    <text evidence="2">Belongs to the UPF0073 (Hly-III) family.</text>
</comment>
<dbReference type="PANTHER" id="PTHR20855">
    <property type="entry name" value="ADIPOR/PROGESTIN RECEPTOR-RELATED"/>
    <property type="match status" value="1"/>
</dbReference>
<feature type="transmembrane region" description="Helical" evidence="8">
    <location>
        <begin position="21"/>
        <end position="38"/>
    </location>
</feature>
<comment type="subcellular location">
    <subcellularLocation>
        <location evidence="1">Cell membrane</location>
        <topology evidence="1">Multi-pass membrane protein</topology>
    </subcellularLocation>
</comment>
<evidence type="ECO:0000256" key="2">
    <source>
        <dbReference type="ARBA" id="ARBA00008488"/>
    </source>
</evidence>
<evidence type="ECO:0000256" key="5">
    <source>
        <dbReference type="ARBA" id="ARBA00022989"/>
    </source>
</evidence>
<keyword evidence="7" id="KW-0479">Metal-binding</keyword>
<gene>
    <name evidence="9" type="ORF">DZC72_15065</name>
</gene>
<dbReference type="OrthoDB" id="9813689at2"/>
<keyword evidence="6 8" id="KW-0472">Membrane</keyword>
<keyword evidence="3" id="KW-1003">Cell membrane</keyword>
<dbReference type="Pfam" id="PF03006">
    <property type="entry name" value="HlyIII"/>
    <property type="match status" value="1"/>
</dbReference>
<reference evidence="10" key="2">
    <citation type="submission" date="2018-12" db="EMBL/GenBank/DDBJ databases">
        <title>Maribacter lutimaris sp. nov., isolated from marine sediment.</title>
        <authorList>
            <person name="Kim K.K."/>
        </authorList>
    </citation>
    <scope>NUCLEOTIDE SEQUENCE [LARGE SCALE GENOMIC DNA]</scope>
    <source>
        <strain evidence="10">PoM-212</strain>
    </source>
</reference>
<evidence type="ECO:0000256" key="4">
    <source>
        <dbReference type="ARBA" id="ARBA00022692"/>
    </source>
</evidence>
<protein>
    <submittedName>
        <fullName evidence="9">Hemolysin III family protein</fullName>
    </submittedName>
</protein>
<evidence type="ECO:0000256" key="3">
    <source>
        <dbReference type="ARBA" id="ARBA00022475"/>
    </source>
</evidence>
<dbReference type="GO" id="GO:0046872">
    <property type="term" value="F:metal ion binding"/>
    <property type="evidence" value="ECO:0007669"/>
    <property type="project" value="UniProtKB-KW"/>
</dbReference>
<evidence type="ECO:0000256" key="7">
    <source>
        <dbReference type="PIRSR" id="PIRSR604254-1"/>
    </source>
</evidence>
<evidence type="ECO:0000256" key="6">
    <source>
        <dbReference type="ARBA" id="ARBA00023136"/>
    </source>
</evidence>
<evidence type="ECO:0000256" key="1">
    <source>
        <dbReference type="ARBA" id="ARBA00004651"/>
    </source>
</evidence>
<feature type="transmembrane region" description="Helical" evidence="8">
    <location>
        <begin position="192"/>
        <end position="212"/>
    </location>
</feature>
<feature type="binding site" evidence="7">
    <location>
        <position position="192"/>
    </location>
    <ligand>
        <name>Zn(2+)</name>
        <dbReference type="ChEBI" id="CHEBI:29105"/>
    </ligand>
</feature>
<dbReference type="EMBL" id="QUSX01000002">
    <property type="protein sequence ID" value="RRQ48969.1"/>
    <property type="molecule type" value="Genomic_DNA"/>
</dbReference>
<feature type="transmembrane region" description="Helical" evidence="8">
    <location>
        <begin position="50"/>
        <end position="69"/>
    </location>
</feature>
<feature type="transmembrane region" description="Helical" evidence="8">
    <location>
        <begin position="164"/>
        <end position="185"/>
    </location>
</feature>
<feature type="transmembrane region" description="Helical" evidence="8">
    <location>
        <begin position="89"/>
        <end position="106"/>
    </location>
</feature>
<evidence type="ECO:0000313" key="9">
    <source>
        <dbReference type="EMBL" id="RRQ48969.1"/>
    </source>
</evidence>
<dbReference type="Proteomes" id="UP000286990">
    <property type="component" value="Unassembled WGS sequence"/>
</dbReference>
<keyword evidence="7" id="KW-0862">Zinc</keyword>
<dbReference type="GO" id="GO:0005886">
    <property type="term" value="C:plasma membrane"/>
    <property type="evidence" value="ECO:0007669"/>
    <property type="project" value="UniProtKB-SubCell"/>
</dbReference>
<proteinExistence type="inferred from homology"/>
<dbReference type="NCBIfam" id="TIGR01065">
    <property type="entry name" value="hlyIII"/>
    <property type="match status" value="1"/>
</dbReference>
<feature type="transmembrane region" description="Helical" evidence="8">
    <location>
        <begin position="138"/>
        <end position="158"/>
    </location>
</feature>
<comment type="caution">
    <text evidence="9">The sequence shown here is derived from an EMBL/GenBank/DDBJ whole genome shotgun (WGS) entry which is preliminary data.</text>
</comment>
<dbReference type="InterPro" id="IPR005744">
    <property type="entry name" value="Hy-lIII"/>
</dbReference>
<evidence type="ECO:0000256" key="8">
    <source>
        <dbReference type="SAM" id="Phobius"/>
    </source>
</evidence>
<dbReference type="InterPro" id="IPR004254">
    <property type="entry name" value="AdipoR/HlyIII-related"/>
</dbReference>
<evidence type="ECO:0000313" key="10">
    <source>
        <dbReference type="Proteomes" id="UP000286990"/>
    </source>
</evidence>
<dbReference type="PANTHER" id="PTHR20855:SF3">
    <property type="entry name" value="LD03007P"/>
    <property type="match status" value="1"/>
</dbReference>
<dbReference type="RefSeq" id="WP_125223693.1">
    <property type="nucleotide sequence ID" value="NZ_QUSX01000002.1"/>
</dbReference>
<keyword evidence="5 8" id="KW-1133">Transmembrane helix</keyword>
<dbReference type="GO" id="GO:0140911">
    <property type="term" value="F:pore-forming activity"/>
    <property type="evidence" value="ECO:0007669"/>
    <property type="project" value="InterPro"/>
</dbReference>
<name>A0A3R8RZY4_9FLAO</name>
<reference evidence="10" key="1">
    <citation type="submission" date="2018-08" db="EMBL/GenBank/DDBJ databases">
        <authorList>
            <person name="Khan S.A."/>
            <person name="J S.E."/>
        </authorList>
    </citation>
    <scope>NUCLEOTIDE SEQUENCE [LARGE SCALE GENOMIC DNA]</scope>
    <source>
        <strain evidence="10">PoM-212</strain>
    </source>
</reference>
<feature type="binding site" evidence="7">
    <location>
        <position position="70"/>
    </location>
    <ligand>
        <name>Zn(2+)</name>
        <dbReference type="ChEBI" id="CHEBI:29105"/>
    </ligand>
</feature>
<sequence>MNWRSLVRTGNQNVEEHLNSWSHFIGVIGAFIGLYVLWQFNSHKSIYSEFSILVYGISLILLFTSSTLYHAVNHPVWKKRFRILDHINIYYLIAGTYTPVALIGLVPGNGWSIFYVVWIIATLGTVLKLFFTGRFEFISLFLYLAMGWLIVFDFNNLLQTTTELGLILLFLGGLFYTLGIIFYAIEKIPFNHFIWHLFVLGGAVCHWFFIYLDVI</sequence>